<keyword evidence="2" id="KW-1185">Reference proteome</keyword>
<reference evidence="1 2" key="2">
    <citation type="journal article" date="2022" name="Mol. Ecol. Resour.">
        <title>The genomes of chicory, endive, great burdock and yacon provide insights into Asteraceae paleo-polyploidization history and plant inulin production.</title>
        <authorList>
            <person name="Fan W."/>
            <person name="Wang S."/>
            <person name="Wang H."/>
            <person name="Wang A."/>
            <person name="Jiang F."/>
            <person name="Liu H."/>
            <person name="Zhao H."/>
            <person name="Xu D."/>
            <person name="Zhang Y."/>
        </authorList>
    </citation>
    <scope>NUCLEOTIDE SEQUENCE [LARGE SCALE GENOMIC DNA]</scope>
    <source>
        <strain evidence="2">cv. Niubang</strain>
    </source>
</reference>
<proteinExistence type="predicted"/>
<sequence>MIDLANLIGCSSHIYSTYAIKSIKVDNQFYRIRVVEEGSELSSFLEDDGGSGEEGEDSSSIPSEWTEEEDGDDDWYVEESWLEGKHGHQSRGEEEVKERGDETGVNGELKLQEATSAHNVIGNSSLSSEVREVGERSQNAPHELASRVEEIDGLPISGAEEGREISLDTDDDGGCE</sequence>
<evidence type="ECO:0000313" key="2">
    <source>
        <dbReference type="Proteomes" id="UP001055879"/>
    </source>
</evidence>
<evidence type="ECO:0000313" key="1">
    <source>
        <dbReference type="EMBL" id="KAI3734885.1"/>
    </source>
</evidence>
<comment type="caution">
    <text evidence="1">The sequence shown here is derived from an EMBL/GenBank/DDBJ whole genome shotgun (WGS) entry which is preliminary data.</text>
</comment>
<accession>A0ACB9CL29</accession>
<gene>
    <name evidence="1" type="ORF">L6452_14365</name>
</gene>
<dbReference type="Proteomes" id="UP001055879">
    <property type="component" value="Linkage Group LG04"/>
</dbReference>
<reference evidence="2" key="1">
    <citation type="journal article" date="2022" name="Mol. Ecol. Resour.">
        <title>The genomes of chicory, endive, great burdock and yacon provide insights into Asteraceae palaeo-polyploidization history and plant inulin production.</title>
        <authorList>
            <person name="Fan W."/>
            <person name="Wang S."/>
            <person name="Wang H."/>
            <person name="Wang A."/>
            <person name="Jiang F."/>
            <person name="Liu H."/>
            <person name="Zhao H."/>
            <person name="Xu D."/>
            <person name="Zhang Y."/>
        </authorList>
    </citation>
    <scope>NUCLEOTIDE SEQUENCE [LARGE SCALE GENOMIC DNA]</scope>
    <source>
        <strain evidence="2">cv. Niubang</strain>
    </source>
</reference>
<protein>
    <submittedName>
        <fullName evidence="1">Uncharacterized protein</fullName>
    </submittedName>
</protein>
<organism evidence="1 2">
    <name type="scientific">Arctium lappa</name>
    <name type="common">Greater burdock</name>
    <name type="synonym">Lappa major</name>
    <dbReference type="NCBI Taxonomy" id="4217"/>
    <lineage>
        <taxon>Eukaryota</taxon>
        <taxon>Viridiplantae</taxon>
        <taxon>Streptophyta</taxon>
        <taxon>Embryophyta</taxon>
        <taxon>Tracheophyta</taxon>
        <taxon>Spermatophyta</taxon>
        <taxon>Magnoliopsida</taxon>
        <taxon>eudicotyledons</taxon>
        <taxon>Gunneridae</taxon>
        <taxon>Pentapetalae</taxon>
        <taxon>asterids</taxon>
        <taxon>campanulids</taxon>
        <taxon>Asterales</taxon>
        <taxon>Asteraceae</taxon>
        <taxon>Carduoideae</taxon>
        <taxon>Cardueae</taxon>
        <taxon>Arctiinae</taxon>
        <taxon>Arctium</taxon>
    </lineage>
</organism>
<name>A0ACB9CL29_ARCLA</name>
<dbReference type="EMBL" id="CM042050">
    <property type="protein sequence ID" value="KAI3734885.1"/>
    <property type="molecule type" value="Genomic_DNA"/>
</dbReference>